<proteinExistence type="predicted"/>
<dbReference type="PROSITE" id="PS01009">
    <property type="entry name" value="CRISP_1"/>
    <property type="match status" value="1"/>
</dbReference>
<dbReference type="InterPro" id="IPR014044">
    <property type="entry name" value="CAP_dom"/>
</dbReference>
<evidence type="ECO:0000313" key="4">
    <source>
        <dbReference type="EMBL" id="CAG8382542.1"/>
    </source>
</evidence>
<feature type="signal peptide" evidence="2">
    <location>
        <begin position="1"/>
        <end position="25"/>
    </location>
</feature>
<dbReference type="OrthoDB" id="337038at2759"/>
<dbReference type="InterPro" id="IPR001283">
    <property type="entry name" value="CRISP-related"/>
</dbReference>
<dbReference type="InterPro" id="IPR018244">
    <property type="entry name" value="Allrgn_V5/Tpx1_CS"/>
</dbReference>
<feature type="compositionally biased region" description="Low complexity" evidence="1">
    <location>
        <begin position="253"/>
        <end position="288"/>
    </location>
</feature>
<gene>
    <name evidence="4" type="ORF">PSALAMII_LOCUS6181</name>
</gene>
<accession>A0A9W4NL05</accession>
<feature type="region of interest" description="Disordered" evidence="1">
    <location>
        <begin position="248"/>
        <end position="288"/>
    </location>
</feature>
<evidence type="ECO:0000256" key="2">
    <source>
        <dbReference type="SAM" id="SignalP"/>
    </source>
</evidence>
<feature type="chain" id="PRO_5040729944" description="SCP domain-containing protein" evidence="2">
    <location>
        <begin position="26"/>
        <end position="317"/>
    </location>
</feature>
<sequence>MGSKDLSLQGWLAIYILLTASTATAKELSTMTIGAPGQPTVVITVEAPPVPTTPQDPSYLDLEILKKDTLDVTNEYRAQHSAKPLVWNDTLAEVSKKWAEPCIWKHSGNPLYGENIAYGFNNVTGAIKAFGDERDMYNFTLPTGWSHETGHFTQMVWQGSQQMGCAAVDCGYRHEKSKTVAGKRNMDPDTSPQVYDESVADLTKRENEDGLGEDKRAQGWYLVCEYQPPGNVIGNDNKWFKNVLPQKKPKESATSTTTAAKPTANATVTGTANATTTTGAAATPTSGGNSAKMGGAFKAGFGSMMMLVGMMCVEMGL</sequence>
<comment type="caution">
    <text evidence="4">The sequence shown here is derived from an EMBL/GenBank/DDBJ whole genome shotgun (WGS) entry which is preliminary data.</text>
</comment>
<feature type="domain" description="SCP" evidence="3">
    <location>
        <begin position="66"/>
        <end position="234"/>
    </location>
</feature>
<dbReference type="InterPro" id="IPR035940">
    <property type="entry name" value="CAP_sf"/>
</dbReference>
<dbReference type="GO" id="GO:0005576">
    <property type="term" value="C:extracellular region"/>
    <property type="evidence" value="ECO:0007669"/>
    <property type="project" value="InterPro"/>
</dbReference>
<reference evidence="4" key="1">
    <citation type="submission" date="2021-07" db="EMBL/GenBank/DDBJ databases">
        <authorList>
            <person name="Branca A.L. A."/>
        </authorList>
    </citation>
    <scope>NUCLEOTIDE SEQUENCE</scope>
</reference>
<organism evidence="4 5">
    <name type="scientific">Penicillium salamii</name>
    <dbReference type="NCBI Taxonomy" id="1612424"/>
    <lineage>
        <taxon>Eukaryota</taxon>
        <taxon>Fungi</taxon>
        <taxon>Dikarya</taxon>
        <taxon>Ascomycota</taxon>
        <taxon>Pezizomycotina</taxon>
        <taxon>Eurotiomycetes</taxon>
        <taxon>Eurotiomycetidae</taxon>
        <taxon>Eurotiales</taxon>
        <taxon>Aspergillaceae</taxon>
        <taxon>Penicillium</taxon>
    </lineage>
</organism>
<dbReference type="SMART" id="SM00198">
    <property type="entry name" value="SCP"/>
    <property type="match status" value="1"/>
</dbReference>
<dbReference type="Gene3D" id="3.40.33.10">
    <property type="entry name" value="CAP"/>
    <property type="match status" value="1"/>
</dbReference>
<keyword evidence="2" id="KW-0732">Signal</keyword>
<dbReference type="PANTHER" id="PTHR10334">
    <property type="entry name" value="CYSTEINE-RICH SECRETORY PROTEIN-RELATED"/>
    <property type="match status" value="1"/>
</dbReference>
<evidence type="ECO:0000259" key="3">
    <source>
        <dbReference type="SMART" id="SM00198"/>
    </source>
</evidence>
<protein>
    <recommendedName>
        <fullName evidence="3">SCP domain-containing protein</fullName>
    </recommendedName>
</protein>
<evidence type="ECO:0000313" key="5">
    <source>
        <dbReference type="Proteomes" id="UP001152646"/>
    </source>
</evidence>
<dbReference type="Pfam" id="PF00188">
    <property type="entry name" value="CAP"/>
    <property type="match status" value="1"/>
</dbReference>
<name>A0A9W4NL05_9EURO</name>
<dbReference type="Proteomes" id="UP001152646">
    <property type="component" value="Unassembled WGS sequence"/>
</dbReference>
<dbReference type="EMBL" id="CAJVPA010000188">
    <property type="protein sequence ID" value="CAG8382542.1"/>
    <property type="molecule type" value="Genomic_DNA"/>
</dbReference>
<dbReference type="PRINTS" id="PR00837">
    <property type="entry name" value="V5TPXLIKE"/>
</dbReference>
<dbReference type="SUPFAM" id="SSF55797">
    <property type="entry name" value="PR-1-like"/>
    <property type="match status" value="1"/>
</dbReference>
<evidence type="ECO:0000256" key="1">
    <source>
        <dbReference type="SAM" id="MobiDB-lite"/>
    </source>
</evidence>
<dbReference type="AlphaFoldDB" id="A0A9W4NL05"/>